<evidence type="ECO:0000313" key="1">
    <source>
        <dbReference type="EMBL" id="KKL19981.1"/>
    </source>
</evidence>
<reference evidence="1" key="1">
    <citation type="journal article" date="2015" name="Nature">
        <title>Complex archaea that bridge the gap between prokaryotes and eukaryotes.</title>
        <authorList>
            <person name="Spang A."/>
            <person name="Saw J.H."/>
            <person name="Jorgensen S.L."/>
            <person name="Zaremba-Niedzwiedzka K."/>
            <person name="Martijn J."/>
            <person name="Lind A.E."/>
            <person name="van Eijk R."/>
            <person name="Schleper C."/>
            <person name="Guy L."/>
            <person name="Ettema T.J."/>
        </authorList>
    </citation>
    <scope>NUCLEOTIDE SEQUENCE</scope>
</reference>
<dbReference type="EMBL" id="LAZR01038280">
    <property type="protein sequence ID" value="KKL19981.1"/>
    <property type="molecule type" value="Genomic_DNA"/>
</dbReference>
<organism evidence="1">
    <name type="scientific">marine sediment metagenome</name>
    <dbReference type="NCBI Taxonomy" id="412755"/>
    <lineage>
        <taxon>unclassified sequences</taxon>
        <taxon>metagenomes</taxon>
        <taxon>ecological metagenomes</taxon>
    </lineage>
</organism>
<comment type="caution">
    <text evidence="1">The sequence shown here is derived from an EMBL/GenBank/DDBJ whole genome shotgun (WGS) entry which is preliminary data.</text>
</comment>
<accession>A0A0F9DQM6</accession>
<sequence length="109" mass="12891">MTKSLEDMQQEFLRRSLKMQATMVNPFKSKEMKRKTLCKFTDSLSEETFVQFIPEIITIINMKKDICKEYADSGTQVDGILKWLPRMEAFKELLQLTVKQHRQKHGFSN</sequence>
<protein>
    <submittedName>
        <fullName evidence="1">Uncharacterized protein</fullName>
    </submittedName>
</protein>
<name>A0A0F9DQM6_9ZZZZ</name>
<proteinExistence type="predicted"/>
<gene>
    <name evidence="1" type="ORF">LCGC14_2460010</name>
</gene>
<dbReference type="AlphaFoldDB" id="A0A0F9DQM6"/>